<evidence type="ECO:0000256" key="5">
    <source>
        <dbReference type="ARBA" id="ARBA00023274"/>
    </source>
</evidence>
<evidence type="ECO:0000256" key="2">
    <source>
        <dbReference type="ARBA" id="ARBA00022730"/>
    </source>
</evidence>
<proteinExistence type="inferred from homology"/>
<evidence type="ECO:0000313" key="10">
    <source>
        <dbReference type="Proteomes" id="UP000323337"/>
    </source>
</evidence>
<organism evidence="9 10">
    <name type="scientific">Flexistipes sinusarabici</name>
    <dbReference type="NCBI Taxonomy" id="2352"/>
    <lineage>
        <taxon>Bacteria</taxon>
        <taxon>Pseudomonadati</taxon>
        <taxon>Deferribacterota</taxon>
        <taxon>Deferribacteres</taxon>
        <taxon>Deferribacterales</taxon>
        <taxon>Flexistipitaceae</taxon>
        <taxon>Flexistipes</taxon>
    </lineage>
</organism>
<dbReference type="NCBIfam" id="NF001109">
    <property type="entry name" value="PRK00136.1"/>
    <property type="match status" value="1"/>
</dbReference>
<comment type="caution">
    <text evidence="9">The sequence shown here is derived from an EMBL/GenBank/DDBJ whole genome shotgun (WGS) entry which is preliminary data.</text>
</comment>
<dbReference type="PANTHER" id="PTHR11758">
    <property type="entry name" value="40S RIBOSOMAL PROTEIN S15A"/>
    <property type="match status" value="1"/>
</dbReference>
<comment type="function">
    <text evidence="8">One of the primary rRNA binding proteins, it binds directly to 16S rRNA central domain where it helps coordinate assembly of the platform of the 30S subunit.</text>
</comment>
<dbReference type="GO" id="GO:0006412">
    <property type="term" value="P:translation"/>
    <property type="evidence" value="ECO:0007669"/>
    <property type="project" value="UniProtKB-UniRule"/>
</dbReference>
<evidence type="ECO:0000256" key="6">
    <source>
        <dbReference type="ARBA" id="ARBA00035258"/>
    </source>
</evidence>
<name>A0A5D0MNY3_FLESI</name>
<accession>A0A5D0MNY3</accession>
<dbReference type="FunFam" id="3.30.1370.30:FF:000002">
    <property type="entry name" value="30S ribosomal protein S8"/>
    <property type="match status" value="1"/>
</dbReference>
<dbReference type="EMBL" id="VSIV01000166">
    <property type="protein sequence ID" value="TYB33293.1"/>
    <property type="molecule type" value="Genomic_DNA"/>
</dbReference>
<dbReference type="GO" id="GO:0003735">
    <property type="term" value="F:structural constituent of ribosome"/>
    <property type="evidence" value="ECO:0007669"/>
    <property type="project" value="InterPro"/>
</dbReference>
<keyword evidence="5 8" id="KW-0687">Ribonucleoprotein</keyword>
<dbReference type="InterPro" id="IPR000630">
    <property type="entry name" value="Ribosomal_uS8"/>
</dbReference>
<dbReference type="HAMAP" id="MF_01302_B">
    <property type="entry name" value="Ribosomal_uS8_B"/>
    <property type="match status" value="1"/>
</dbReference>
<protein>
    <recommendedName>
        <fullName evidence="6 8">Small ribosomal subunit protein uS8</fullName>
    </recommendedName>
</protein>
<dbReference type="Pfam" id="PF00410">
    <property type="entry name" value="Ribosomal_S8"/>
    <property type="match status" value="1"/>
</dbReference>
<dbReference type="Gene3D" id="3.30.1490.10">
    <property type="match status" value="1"/>
</dbReference>
<evidence type="ECO:0000313" key="9">
    <source>
        <dbReference type="EMBL" id="TYB33293.1"/>
    </source>
</evidence>
<dbReference type="SUPFAM" id="SSF56047">
    <property type="entry name" value="Ribosomal protein S8"/>
    <property type="match status" value="1"/>
</dbReference>
<sequence>MVMTDPVSDMLARIRNANMVNHQQVSLPYSKLKESILEIMKNEGYIKNFRVVTENNKSTINILLKYSELGDPVIKGLKKVSKPGRRQYVKSKNLSPVLGGLGTGIVSTSHGLKTVKECINEKIGGEYLCQIW</sequence>
<keyword evidence="3 8" id="KW-0694">RNA-binding</keyword>
<dbReference type="AlphaFoldDB" id="A0A5D0MNY3"/>
<keyword evidence="4 8" id="KW-0689">Ribosomal protein</keyword>
<dbReference type="GO" id="GO:0005840">
    <property type="term" value="C:ribosome"/>
    <property type="evidence" value="ECO:0007669"/>
    <property type="project" value="UniProtKB-KW"/>
</dbReference>
<dbReference type="InterPro" id="IPR035987">
    <property type="entry name" value="Ribosomal_uS8_sf"/>
</dbReference>
<comment type="subunit">
    <text evidence="7 8">Part of the 30S ribosomal subunit. Contacts proteins S5 and S12.</text>
</comment>
<reference evidence="9 10" key="1">
    <citation type="submission" date="2019-08" db="EMBL/GenBank/DDBJ databases">
        <title>Genomic characterization of a novel candidate phylum (ARYD3) from a high temperature, high salinity tertiary oil reservoir in north central Oklahoma, USA.</title>
        <authorList>
            <person name="Youssef N.H."/>
            <person name="Yadav A."/>
            <person name="Elshahed M.S."/>
        </authorList>
    </citation>
    <scope>NUCLEOTIDE SEQUENCE [LARGE SCALE GENOMIC DNA]</scope>
    <source>
        <strain evidence="9">ARYD1</strain>
    </source>
</reference>
<dbReference type="RefSeq" id="WP_273266724.1">
    <property type="nucleotide sequence ID" value="NZ_JAAZVV010000100.1"/>
</dbReference>
<dbReference type="Gene3D" id="3.30.1370.30">
    <property type="match status" value="1"/>
</dbReference>
<dbReference type="GO" id="GO:1990904">
    <property type="term" value="C:ribonucleoprotein complex"/>
    <property type="evidence" value="ECO:0007669"/>
    <property type="project" value="UniProtKB-KW"/>
</dbReference>
<dbReference type="GO" id="GO:0005737">
    <property type="term" value="C:cytoplasm"/>
    <property type="evidence" value="ECO:0007669"/>
    <property type="project" value="UniProtKB-ARBA"/>
</dbReference>
<dbReference type="FunFam" id="3.30.1490.10:FF:000001">
    <property type="entry name" value="30S ribosomal protein S8"/>
    <property type="match status" value="1"/>
</dbReference>
<keyword evidence="2 8" id="KW-0699">rRNA-binding</keyword>
<evidence type="ECO:0000256" key="4">
    <source>
        <dbReference type="ARBA" id="ARBA00022980"/>
    </source>
</evidence>
<gene>
    <name evidence="8 9" type="primary">rpsH</name>
    <name evidence="9" type="ORF">FXF49_07110</name>
</gene>
<evidence type="ECO:0000256" key="1">
    <source>
        <dbReference type="ARBA" id="ARBA00006471"/>
    </source>
</evidence>
<dbReference type="GO" id="GO:0019843">
    <property type="term" value="F:rRNA binding"/>
    <property type="evidence" value="ECO:0007669"/>
    <property type="project" value="UniProtKB-UniRule"/>
</dbReference>
<comment type="similarity">
    <text evidence="1 8">Belongs to the universal ribosomal protein uS8 family.</text>
</comment>
<evidence type="ECO:0000256" key="3">
    <source>
        <dbReference type="ARBA" id="ARBA00022884"/>
    </source>
</evidence>
<dbReference type="Proteomes" id="UP000323337">
    <property type="component" value="Unassembled WGS sequence"/>
</dbReference>
<evidence type="ECO:0000256" key="8">
    <source>
        <dbReference type="HAMAP-Rule" id="MF_01302"/>
    </source>
</evidence>
<evidence type="ECO:0000256" key="7">
    <source>
        <dbReference type="ARBA" id="ARBA00046740"/>
    </source>
</evidence>